<dbReference type="EMBL" id="MK072404">
    <property type="protein sequence ID" value="AYV84324.1"/>
    <property type="molecule type" value="Genomic_DNA"/>
</dbReference>
<sequence length="281" mass="31962">MIEIFVQVGVAFIVGLLIGRWFTSPSAARHSKSVHGYDLFEQEYWKGGLGKEENKSCGFGEEEIFEIIGRYVWFDSVTLEICRECCYCERRTVRGVEYNNVWWWTYVFGHTIPTREAIGRIRERVGGKTRALSVGAGKGLWEYLLAKGGWDVICTDLRLNEMMFKKMEIVGKSDVFEQLIGRGVISNVGDIDVLIIIWSAPDVNEFGYFDVHNGYDERALKRFVGKYVVFVCDKTNDPVIGTVGAKAVLADKFKIIDSVDLPHCSGYLPVLKIYERVEPII</sequence>
<protein>
    <submittedName>
        <fullName evidence="2">Uncharacterized protein</fullName>
    </submittedName>
</protein>
<reference evidence="2" key="1">
    <citation type="submission" date="2018-10" db="EMBL/GenBank/DDBJ databases">
        <title>Hidden diversity of soil giant viruses.</title>
        <authorList>
            <person name="Schulz F."/>
            <person name="Alteio L."/>
            <person name="Goudeau D."/>
            <person name="Ryan E.M."/>
            <person name="Malmstrom R.R."/>
            <person name="Blanchard J."/>
            <person name="Woyke T."/>
        </authorList>
    </citation>
    <scope>NUCLEOTIDE SEQUENCE</scope>
    <source>
        <strain evidence="2">HYV1</strain>
    </source>
</reference>
<evidence type="ECO:0000256" key="1">
    <source>
        <dbReference type="SAM" id="Phobius"/>
    </source>
</evidence>
<feature type="transmembrane region" description="Helical" evidence="1">
    <location>
        <begin position="6"/>
        <end position="23"/>
    </location>
</feature>
<accession>A0A3G5ACJ9</accession>
<proteinExistence type="predicted"/>
<name>A0A3G5ACJ9_9VIRU</name>
<organism evidence="2">
    <name type="scientific">Hyperionvirus sp</name>
    <dbReference type="NCBI Taxonomy" id="2487770"/>
    <lineage>
        <taxon>Viruses</taxon>
        <taxon>Varidnaviria</taxon>
        <taxon>Bamfordvirae</taxon>
        <taxon>Nucleocytoviricota</taxon>
        <taxon>Megaviricetes</taxon>
        <taxon>Imitervirales</taxon>
        <taxon>Mimiviridae</taxon>
        <taxon>Klosneuvirinae</taxon>
    </lineage>
</organism>
<keyword evidence="1" id="KW-0812">Transmembrane</keyword>
<evidence type="ECO:0000313" key="2">
    <source>
        <dbReference type="EMBL" id="AYV84324.1"/>
    </source>
</evidence>
<keyword evidence="1" id="KW-1133">Transmembrane helix</keyword>
<gene>
    <name evidence="2" type="ORF">Hyperionvirus22_25</name>
</gene>
<keyword evidence="1" id="KW-0472">Membrane</keyword>